<comment type="similarity">
    <text evidence="10">Belongs to the adenylate cyclase family. DacA/CdaA subfamily.</text>
</comment>
<dbReference type="InterPro" id="IPR036888">
    <property type="entry name" value="DNA_integrity_DisA_N_sf"/>
</dbReference>
<evidence type="ECO:0000256" key="4">
    <source>
        <dbReference type="ARBA" id="ARBA00022692"/>
    </source>
</evidence>
<evidence type="ECO:0000256" key="1">
    <source>
        <dbReference type="ARBA" id="ARBA00000877"/>
    </source>
</evidence>
<keyword evidence="5 10" id="KW-0548">Nucleotidyltransferase</keyword>
<dbReference type="GO" id="GO:0005524">
    <property type="term" value="F:ATP binding"/>
    <property type="evidence" value="ECO:0007669"/>
    <property type="project" value="UniProtKB-UniRule"/>
</dbReference>
<evidence type="ECO:0000256" key="6">
    <source>
        <dbReference type="ARBA" id="ARBA00022741"/>
    </source>
</evidence>
<comment type="subunit">
    <text evidence="10">Probably a homodimer.</text>
</comment>
<sequence>MTEHWFSYLPLSRWWLDVIDILLVAFLLYRVMLLLRGTRAVQMAAGLAVIIVVYFAAKALELYTLHWLLGTVLSSLFLLIIIVFQDDIRRVLTQMGQTPFLKTRVKTFQAMEEVAKAASTLAETKTGALMVLEREIGLGDYLESGVPVDGRVTRELLCTIFHPGTPLHDGAVIIRDGRLAGAGCVLPLTTNPDVSKRLGTRHRAAIGVTEHTDAVAVVVSEETGSISVAIAGKITRGIDSGTLRRILHNTFSLEEEERPWWKRRLI</sequence>
<evidence type="ECO:0000256" key="5">
    <source>
        <dbReference type="ARBA" id="ARBA00022695"/>
    </source>
</evidence>
<dbReference type="InterPro" id="IPR003390">
    <property type="entry name" value="DNA_integrity_scan_DisA_N"/>
</dbReference>
<comment type="catalytic activity">
    <reaction evidence="1 10">
        <text>2 ATP = 3',3'-c-di-AMP + 2 diphosphate</text>
        <dbReference type="Rhea" id="RHEA:35655"/>
        <dbReference type="ChEBI" id="CHEBI:30616"/>
        <dbReference type="ChEBI" id="CHEBI:33019"/>
        <dbReference type="ChEBI" id="CHEBI:71500"/>
        <dbReference type="EC" id="2.7.7.85"/>
    </reaction>
</comment>
<name>A0A6N9TQW6_DISTH</name>
<evidence type="ECO:0000256" key="10">
    <source>
        <dbReference type="HAMAP-Rule" id="MF_01499"/>
    </source>
</evidence>
<dbReference type="InterPro" id="IPR045585">
    <property type="entry name" value="CdaA_N"/>
</dbReference>
<evidence type="ECO:0000256" key="9">
    <source>
        <dbReference type="ARBA" id="ARBA00023136"/>
    </source>
</evidence>
<evidence type="ECO:0000256" key="7">
    <source>
        <dbReference type="ARBA" id="ARBA00022840"/>
    </source>
</evidence>
<dbReference type="HAMAP" id="MF_01499">
    <property type="entry name" value="DacA"/>
    <property type="match status" value="1"/>
</dbReference>
<keyword evidence="8 10" id="KW-1133">Transmembrane helix</keyword>
<dbReference type="InterPro" id="IPR014046">
    <property type="entry name" value="C-di-AMP_synthase"/>
</dbReference>
<dbReference type="Pfam" id="PF02457">
    <property type="entry name" value="DAC"/>
    <property type="match status" value="1"/>
</dbReference>
<keyword evidence="3 10" id="KW-0808">Transferase</keyword>
<dbReference type="Proteomes" id="UP000469346">
    <property type="component" value="Unassembled WGS sequence"/>
</dbReference>
<dbReference type="GO" id="GO:0106408">
    <property type="term" value="F:diadenylate cyclase activity"/>
    <property type="evidence" value="ECO:0007669"/>
    <property type="project" value="UniProtKB-EC"/>
</dbReference>
<comment type="function">
    <text evidence="10">Catalyzes the condensation of 2 ATP molecules into cyclic di-AMP (c-di-AMP), a second messenger used to regulate differing processes in different bacteria.</text>
</comment>
<feature type="transmembrane region" description="Helical" evidence="10">
    <location>
        <begin position="63"/>
        <end position="84"/>
    </location>
</feature>
<accession>A0A6N9TQW6</accession>
<evidence type="ECO:0000256" key="3">
    <source>
        <dbReference type="ARBA" id="ARBA00022679"/>
    </source>
</evidence>
<dbReference type="Pfam" id="PF19293">
    <property type="entry name" value="CdaA_N"/>
    <property type="match status" value="1"/>
</dbReference>
<dbReference type="EC" id="2.7.7.85" evidence="10"/>
<keyword evidence="7 10" id="KW-0067">ATP-binding</keyword>
<dbReference type="InterPro" id="IPR050338">
    <property type="entry name" value="DisA"/>
</dbReference>
<keyword evidence="9 10" id="KW-0472">Membrane</keyword>
<keyword evidence="13" id="KW-1185">Reference proteome</keyword>
<evidence type="ECO:0000313" key="12">
    <source>
        <dbReference type="EMBL" id="NDY42840.1"/>
    </source>
</evidence>
<gene>
    <name evidence="10" type="primary">dacA</name>
    <name evidence="12" type="ORF">G3N55_08285</name>
</gene>
<dbReference type="RefSeq" id="WP_163298969.1">
    <property type="nucleotide sequence ID" value="NZ_JAAGRR010000090.1"/>
</dbReference>
<keyword evidence="4 10" id="KW-0812">Transmembrane</keyword>
<protein>
    <recommendedName>
        <fullName evidence="10">Diadenylate cyclase</fullName>
        <shortName evidence="10">DAC</shortName>
        <ecNumber evidence="10">2.7.7.85</ecNumber>
    </recommendedName>
    <alternativeName>
        <fullName evidence="10">Cyclic-di-AMP synthase</fullName>
        <shortName evidence="10">c-di-AMP synthase</shortName>
    </alternativeName>
</protein>
<feature type="transmembrane region" description="Helical" evidence="10">
    <location>
        <begin position="14"/>
        <end position="33"/>
    </location>
</feature>
<dbReference type="PANTHER" id="PTHR34185:SF1">
    <property type="entry name" value="DIADENYLATE CYCLASE"/>
    <property type="match status" value="1"/>
</dbReference>
<dbReference type="GO" id="GO:0006171">
    <property type="term" value="P:cAMP biosynthetic process"/>
    <property type="evidence" value="ECO:0007669"/>
    <property type="project" value="InterPro"/>
</dbReference>
<evidence type="ECO:0000256" key="2">
    <source>
        <dbReference type="ARBA" id="ARBA00022475"/>
    </source>
</evidence>
<keyword evidence="2 10" id="KW-1003">Cell membrane</keyword>
<dbReference type="PIRSF" id="PIRSF004793">
    <property type="entry name" value="UCP004793"/>
    <property type="match status" value="1"/>
</dbReference>
<comment type="caution">
    <text evidence="10">Lacks conserved residue(s) required for the propagation of feature annotation.</text>
</comment>
<reference evidence="12 13" key="1">
    <citation type="submission" date="2020-02" db="EMBL/GenBank/DDBJ databases">
        <title>Comparative genomics of sulfur disproportionating microorganisms.</title>
        <authorList>
            <person name="Ward L.M."/>
            <person name="Bertran E."/>
            <person name="Johnston D.T."/>
        </authorList>
    </citation>
    <scope>NUCLEOTIDE SEQUENCE [LARGE SCALE GENOMIC DNA]</scope>
    <source>
        <strain evidence="12 13">DSM 100025</strain>
    </source>
</reference>
<organism evidence="12 13">
    <name type="scientific">Dissulfurirhabdus thermomarina</name>
    <dbReference type="NCBI Taxonomy" id="1765737"/>
    <lineage>
        <taxon>Bacteria</taxon>
        <taxon>Deltaproteobacteria</taxon>
        <taxon>Dissulfurirhabdaceae</taxon>
        <taxon>Dissulfurirhabdus</taxon>
    </lineage>
</organism>
<dbReference type="PROSITE" id="PS51794">
    <property type="entry name" value="DAC"/>
    <property type="match status" value="1"/>
</dbReference>
<dbReference type="Gene3D" id="3.40.1700.10">
    <property type="entry name" value="DNA integrity scanning protein, DisA, N-terminal domain"/>
    <property type="match status" value="1"/>
</dbReference>
<dbReference type="EMBL" id="JAAGRR010000090">
    <property type="protein sequence ID" value="NDY42840.1"/>
    <property type="molecule type" value="Genomic_DNA"/>
</dbReference>
<feature type="transmembrane region" description="Helical" evidence="10">
    <location>
        <begin position="40"/>
        <end position="57"/>
    </location>
</feature>
<evidence type="ECO:0000313" key="13">
    <source>
        <dbReference type="Proteomes" id="UP000469346"/>
    </source>
</evidence>
<keyword evidence="6 10" id="KW-0547">Nucleotide-binding</keyword>
<evidence type="ECO:0000259" key="11">
    <source>
        <dbReference type="PROSITE" id="PS51794"/>
    </source>
</evidence>
<dbReference type="InterPro" id="IPR034701">
    <property type="entry name" value="CdaA"/>
</dbReference>
<comment type="caution">
    <text evidence="12">The sequence shown here is derived from an EMBL/GenBank/DDBJ whole genome shotgun (WGS) entry which is preliminary data.</text>
</comment>
<dbReference type="FunFam" id="3.40.1700.10:FF:000002">
    <property type="entry name" value="Diadenylate cyclase"/>
    <property type="match status" value="1"/>
</dbReference>
<feature type="domain" description="DAC" evidence="11">
    <location>
        <begin position="85"/>
        <end position="240"/>
    </location>
</feature>
<dbReference type="GO" id="GO:0004016">
    <property type="term" value="F:adenylate cyclase activity"/>
    <property type="evidence" value="ECO:0007669"/>
    <property type="project" value="UniProtKB-UniRule"/>
</dbReference>
<dbReference type="AlphaFoldDB" id="A0A6N9TQW6"/>
<evidence type="ECO:0000256" key="8">
    <source>
        <dbReference type="ARBA" id="ARBA00022989"/>
    </source>
</evidence>
<proteinExistence type="inferred from homology"/>
<dbReference type="PANTHER" id="PTHR34185">
    <property type="entry name" value="DIADENYLATE CYCLASE"/>
    <property type="match status" value="1"/>
</dbReference>
<dbReference type="NCBIfam" id="TIGR00159">
    <property type="entry name" value="diadenylate cyclase CdaA"/>
    <property type="match status" value="1"/>
</dbReference>
<dbReference type="SUPFAM" id="SSF143597">
    <property type="entry name" value="YojJ-like"/>
    <property type="match status" value="1"/>
</dbReference>